<comment type="caution">
    <text evidence="2">The sequence shown here is derived from an EMBL/GenBank/DDBJ whole genome shotgun (WGS) entry which is preliminary data.</text>
</comment>
<protein>
    <recommendedName>
        <fullName evidence="4">Nucleoid-associated protein</fullName>
    </recommendedName>
</protein>
<dbReference type="PANTHER" id="PTHR33449:SF1">
    <property type="entry name" value="NUCLEOID-ASSOCIATED PROTEIN YBAB"/>
    <property type="match status" value="1"/>
</dbReference>
<evidence type="ECO:0000313" key="2">
    <source>
        <dbReference type="EMBL" id="OGH88461.1"/>
    </source>
</evidence>
<dbReference type="GO" id="GO:0003677">
    <property type="term" value="F:DNA binding"/>
    <property type="evidence" value="ECO:0007669"/>
    <property type="project" value="UniProtKB-KW"/>
</dbReference>
<organism evidence="2 3">
    <name type="scientific">Candidatus Magasanikbacteria bacterium RIFOXYC2_FULL_42_28</name>
    <dbReference type="NCBI Taxonomy" id="1798704"/>
    <lineage>
        <taxon>Bacteria</taxon>
        <taxon>Candidatus Magasanikiibacteriota</taxon>
    </lineage>
</organism>
<dbReference type="PIRSF" id="PIRSF004555">
    <property type="entry name" value="UCP004555"/>
    <property type="match status" value="1"/>
</dbReference>
<evidence type="ECO:0000256" key="1">
    <source>
        <dbReference type="ARBA" id="ARBA00023125"/>
    </source>
</evidence>
<dbReference type="Pfam" id="PF02575">
    <property type="entry name" value="YbaB_DNA_bd"/>
    <property type="match status" value="1"/>
</dbReference>
<dbReference type="Gene3D" id="3.30.1310.10">
    <property type="entry name" value="Nucleoid-associated protein YbaB-like domain"/>
    <property type="match status" value="1"/>
</dbReference>
<dbReference type="SUPFAM" id="SSF82607">
    <property type="entry name" value="YbaB-like"/>
    <property type="match status" value="1"/>
</dbReference>
<dbReference type="STRING" id="1798704.A3J93_04325"/>
<evidence type="ECO:0008006" key="4">
    <source>
        <dbReference type="Google" id="ProtNLM"/>
    </source>
</evidence>
<reference evidence="2 3" key="1">
    <citation type="journal article" date="2016" name="Nat. Commun.">
        <title>Thousands of microbial genomes shed light on interconnected biogeochemical processes in an aquifer system.</title>
        <authorList>
            <person name="Anantharaman K."/>
            <person name="Brown C.T."/>
            <person name="Hug L.A."/>
            <person name="Sharon I."/>
            <person name="Castelle C.J."/>
            <person name="Probst A.J."/>
            <person name="Thomas B.C."/>
            <person name="Singh A."/>
            <person name="Wilkins M.J."/>
            <person name="Karaoz U."/>
            <person name="Brodie E.L."/>
            <person name="Williams K.H."/>
            <person name="Hubbard S.S."/>
            <person name="Banfield J.F."/>
        </authorList>
    </citation>
    <scope>NUCLEOTIDE SEQUENCE [LARGE SCALE GENOMIC DNA]</scope>
</reference>
<proteinExistence type="predicted"/>
<dbReference type="InterPro" id="IPR004401">
    <property type="entry name" value="YbaB/EbfC"/>
</dbReference>
<dbReference type="GO" id="GO:0005829">
    <property type="term" value="C:cytosol"/>
    <property type="evidence" value="ECO:0007669"/>
    <property type="project" value="TreeGrafter"/>
</dbReference>
<dbReference type="AlphaFoldDB" id="A0A1F6NX45"/>
<keyword evidence="1" id="KW-0238">DNA-binding</keyword>
<evidence type="ECO:0000313" key="3">
    <source>
        <dbReference type="Proteomes" id="UP000177907"/>
    </source>
</evidence>
<dbReference type="InterPro" id="IPR036894">
    <property type="entry name" value="YbaB-like_sf"/>
</dbReference>
<name>A0A1F6NX45_9BACT</name>
<dbReference type="Proteomes" id="UP000177907">
    <property type="component" value="Unassembled WGS sequence"/>
</dbReference>
<dbReference type="PANTHER" id="PTHR33449">
    <property type="entry name" value="NUCLEOID-ASSOCIATED PROTEIN YBAB"/>
    <property type="match status" value="1"/>
</dbReference>
<dbReference type="EMBL" id="MFQZ01000002">
    <property type="protein sequence ID" value="OGH88461.1"/>
    <property type="molecule type" value="Genomic_DNA"/>
</dbReference>
<gene>
    <name evidence="2" type="ORF">A3J93_04325</name>
</gene>
<sequence length="99" mass="10713">MLGKLKQFKDLREQGKKMQSLLKDEATTATSAGGKVAVTLDGNLQMSGCAIDTSLLVASEKSKLENAIKDAHNDALKKIQRVIATKMQESGDFKMPGFN</sequence>
<accession>A0A1F6NX45</accession>